<dbReference type="InterPro" id="IPR000223">
    <property type="entry name" value="Pept_S26A_signal_pept_1"/>
</dbReference>
<accession>A0A068NK48</accession>
<evidence type="ECO:0000256" key="6">
    <source>
        <dbReference type="PIRSR" id="PIRSR600223-1"/>
    </source>
</evidence>
<dbReference type="RefSeq" id="WP_038472376.1">
    <property type="nucleotide sequence ID" value="NZ_CP007139.1"/>
</dbReference>
<dbReference type="InterPro" id="IPR019533">
    <property type="entry name" value="Peptidase_S26"/>
</dbReference>
<dbReference type="CDD" id="cd06530">
    <property type="entry name" value="S26_SPase_I"/>
    <property type="match status" value="1"/>
</dbReference>
<comment type="catalytic activity">
    <reaction evidence="1 7">
        <text>Cleavage of hydrophobic, N-terminal signal or leader sequences from secreted and periplasmic proteins.</text>
        <dbReference type="EC" id="3.4.21.89"/>
    </reaction>
</comment>
<dbReference type="HOGENOM" id="CLU_1376361_0_0_0"/>
<dbReference type="InterPro" id="IPR036286">
    <property type="entry name" value="LexA/Signal_pep-like_sf"/>
</dbReference>
<sequence>MRKWSSLFVGAVAAATASYQPFRPAIVVGDSMRPALSPFQLLWVNTRFGPVERGDVVVINQNGEEIVKRVAALEGDRVTRYWEQGEWILPSVPEAESFFRRAGIPHRTTTIPHGTVFVLGDNRTVSVDSRVFGPVPIASIRGKVEGATKEIGQPGIDRGLVASAEGRSERTPGREAYPMGTLHAAANDLRTFPPTGNF</sequence>
<dbReference type="EMBL" id="CP007139">
    <property type="protein sequence ID" value="AIE83832.1"/>
    <property type="molecule type" value="Genomic_DNA"/>
</dbReference>
<gene>
    <name evidence="9" type="ORF">OP10G_0464</name>
</gene>
<evidence type="ECO:0000256" key="7">
    <source>
        <dbReference type="RuleBase" id="RU362042"/>
    </source>
</evidence>
<keyword evidence="5 7" id="KW-0378">Hydrolase</keyword>
<proteinExistence type="inferred from homology"/>
<feature type="active site" evidence="6">
    <location>
        <position position="68"/>
    </location>
</feature>
<reference evidence="9 10" key="1">
    <citation type="journal article" date="2014" name="PLoS ONE">
        <title>The first complete genome sequence of the class fimbriimonadia in the phylum armatimonadetes.</title>
        <authorList>
            <person name="Hu Z.Y."/>
            <person name="Wang Y.Z."/>
            <person name="Im W.T."/>
            <person name="Wang S.Y."/>
            <person name="Zhao G.P."/>
            <person name="Zheng H.J."/>
            <person name="Quan Z.X."/>
        </authorList>
    </citation>
    <scope>NUCLEOTIDE SEQUENCE [LARGE SCALE GENOMIC DNA]</scope>
    <source>
        <strain evidence="9">Gsoil 348</strain>
    </source>
</reference>
<dbReference type="SUPFAM" id="SSF51306">
    <property type="entry name" value="LexA/Signal peptidase"/>
    <property type="match status" value="1"/>
</dbReference>
<comment type="subcellular location">
    <subcellularLocation>
        <location evidence="2">Cell membrane</location>
        <topology evidence="2">Single-pass type II membrane protein</topology>
    </subcellularLocation>
    <subcellularLocation>
        <location evidence="7">Membrane</location>
        <topology evidence="7">Single-pass type II membrane protein</topology>
    </subcellularLocation>
</comment>
<keyword evidence="7" id="KW-0645">Protease</keyword>
<feature type="domain" description="Peptidase S26" evidence="8">
    <location>
        <begin position="3"/>
        <end position="145"/>
    </location>
</feature>
<evidence type="ECO:0000256" key="3">
    <source>
        <dbReference type="ARBA" id="ARBA00009370"/>
    </source>
</evidence>
<dbReference type="PANTHER" id="PTHR43390">
    <property type="entry name" value="SIGNAL PEPTIDASE I"/>
    <property type="match status" value="1"/>
</dbReference>
<evidence type="ECO:0000313" key="9">
    <source>
        <dbReference type="EMBL" id="AIE83832.1"/>
    </source>
</evidence>
<dbReference type="AlphaFoldDB" id="A0A068NK48"/>
<dbReference type="STRING" id="661478.OP10G_0464"/>
<name>A0A068NK48_FIMGI</name>
<dbReference type="Pfam" id="PF10502">
    <property type="entry name" value="Peptidase_S26"/>
    <property type="match status" value="1"/>
</dbReference>
<evidence type="ECO:0000256" key="1">
    <source>
        <dbReference type="ARBA" id="ARBA00000677"/>
    </source>
</evidence>
<dbReference type="GO" id="GO:0005886">
    <property type="term" value="C:plasma membrane"/>
    <property type="evidence" value="ECO:0007669"/>
    <property type="project" value="UniProtKB-SubCell"/>
</dbReference>
<dbReference type="PANTHER" id="PTHR43390:SF1">
    <property type="entry name" value="CHLOROPLAST PROCESSING PEPTIDASE"/>
    <property type="match status" value="1"/>
</dbReference>
<dbReference type="GO" id="GO:0006465">
    <property type="term" value="P:signal peptide processing"/>
    <property type="evidence" value="ECO:0007669"/>
    <property type="project" value="InterPro"/>
</dbReference>
<dbReference type="GO" id="GO:0009003">
    <property type="term" value="F:signal peptidase activity"/>
    <property type="evidence" value="ECO:0007669"/>
    <property type="project" value="UniProtKB-EC"/>
</dbReference>
<feature type="active site" evidence="6">
    <location>
        <position position="31"/>
    </location>
</feature>
<dbReference type="KEGG" id="fgi:OP10G_0464"/>
<evidence type="ECO:0000256" key="5">
    <source>
        <dbReference type="ARBA" id="ARBA00022801"/>
    </source>
</evidence>
<organism evidence="9 10">
    <name type="scientific">Fimbriimonas ginsengisoli Gsoil 348</name>
    <dbReference type="NCBI Taxonomy" id="661478"/>
    <lineage>
        <taxon>Bacteria</taxon>
        <taxon>Bacillati</taxon>
        <taxon>Armatimonadota</taxon>
        <taxon>Fimbriimonadia</taxon>
        <taxon>Fimbriimonadales</taxon>
        <taxon>Fimbriimonadaceae</taxon>
        <taxon>Fimbriimonas</taxon>
    </lineage>
</organism>
<dbReference type="NCBIfam" id="TIGR02227">
    <property type="entry name" value="sigpep_I_bact"/>
    <property type="match status" value="1"/>
</dbReference>
<dbReference type="eggNOG" id="COG0681">
    <property type="taxonomic scope" value="Bacteria"/>
</dbReference>
<evidence type="ECO:0000256" key="4">
    <source>
        <dbReference type="ARBA" id="ARBA00013208"/>
    </source>
</evidence>
<keyword evidence="10" id="KW-1185">Reference proteome</keyword>
<dbReference type="OrthoDB" id="9815782at2"/>
<dbReference type="PROSITE" id="PS00761">
    <property type="entry name" value="SPASE_I_3"/>
    <property type="match status" value="1"/>
</dbReference>
<dbReference type="EC" id="3.4.21.89" evidence="4 7"/>
<protein>
    <recommendedName>
        <fullName evidence="4 7">Signal peptidase I</fullName>
        <ecNumber evidence="4 7">3.4.21.89</ecNumber>
    </recommendedName>
</protein>
<dbReference type="InterPro" id="IPR019758">
    <property type="entry name" value="Pept_S26A_signal_pept_1_CS"/>
</dbReference>
<comment type="similarity">
    <text evidence="3 7">Belongs to the peptidase S26 family.</text>
</comment>
<evidence type="ECO:0000313" key="10">
    <source>
        <dbReference type="Proteomes" id="UP000027982"/>
    </source>
</evidence>
<evidence type="ECO:0000256" key="2">
    <source>
        <dbReference type="ARBA" id="ARBA00004401"/>
    </source>
</evidence>
<dbReference type="PRINTS" id="PR00727">
    <property type="entry name" value="LEADERPTASE"/>
</dbReference>
<evidence type="ECO:0000259" key="8">
    <source>
        <dbReference type="Pfam" id="PF10502"/>
    </source>
</evidence>
<dbReference type="Proteomes" id="UP000027982">
    <property type="component" value="Chromosome"/>
</dbReference>
<dbReference type="GO" id="GO:0004252">
    <property type="term" value="F:serine-type endopeptidase activity"/>
    <property type="evidence" value="ECO:0007669"/>
    <property type="project" value="InterPro"/>
</dbReference>
<dbReference type="Gene3D" id="2.10.109.10">
    <property type="entry name" value="Umud Fragment, subunit A"/>
    <property type="match status" value="1"/>
</dbReference>